<evidence type="ECO:0000256" key="7">
    <source>
        <dbReference type="ARBA" id="ARBA00022679"/>
    </source>
</evidence>
<feature type="region of interest" description="Disordered" evidence="12">
    <location>
        <begin position="325"/>
        <end position="359"/>
    </location>
</feature>
<dbReference type="CDD" id="cd02440">
    <property type="entry name" value="AdoMet_MTases"/>
    <property type="match status" value="1"/>
</dbReference>
<dbReference type="Pfam" id="PF01135">
    <property type="entry name" value="PCMT"/>
    <property type="match status" value="1"/>
</dbReference>
<keyword evidence="14" id="KW-1185">Reference proteome</keyword>
<gene>
    <name evidence="13" type="ORF">ADK38_24215</name>
</gene>
<evidence type="ECO:0000313" key="14">
    <source>
        <dbReference type="Proteomes" id="UP000037020"/>
    </source>
</evidence>
<dbReference type="PANTHER" id="PTHR11579:SF0">
    <property type="entry name" value="PROTEIN-L-ISOASPARTATE(D-ASPARTATE) O-METHYLTRANSFERASE"/>
    <property type="match status" value="1"/>
</dbReference>
<dbReference type="Proteomes" id="UP000037020">
    <property type="component" value="Unassembled WGS sequence"/>
</dbReference>
<evidence type="ECO:0000256" key="4">
    <source>
        <dbReference type="ARBA" id="ARBA00013346"/>
    </source>
</evidence>
<evidence type="ECO:0000256" key="8">
    <source>
        <dbReference type="ARBA" id="ARBA00022691"/>
    </source>
</evidence>
<sequence>MTPPSAGPAELARLLAAAGHLPPRWRRAFAAVDRGRFVPDEVWVRGADGYVPLSRTREPDQWRRCVYSDMAVITQVEDPPGADPAFTPSSSASMPRVVAAMLDHLDPRQGHRVLEIGTGTGYNAALLAEFVGDGHVVSVEVDAVLAAHARRALEAAGHGPRVVAADGADGWPEAAPYDRLIATCAVHRVPYAWVEQVAPGGRIVTPWGTSLHNGVLLRLDVREGPGGPEAQGPVVGDSAFMWMRAQAPARDVMATVRHAECAVAGRTRLDPRYPLGDADAAFAVGLMMPGVRSSVGHGPDGEWTLWLADAATGSWASVDYVPEAAPSAQTSPHHAPDAASASRPSPHHAPAEPGFDVRQHGPRLLWGEVEAAYRRWERAGAPERTRYGLTVAAAGQWVWLDEPGKPYPA</sequence>
<proteinExistence type="inferred from homology"/>
<dbReference type="InterPro" id="IPR029063">
    <property type="entry name" value="SAM-dependent_MTases_sf"/>
</dbReference>
<evidence type="ECO:0000256" key="12">
    <source>
        <dbReference type="SAM" id="MobiDB-lite"/>
    </source>
</evidence>
<dbReference type="EMBL" id="LGUT01002105">
    <property type="protein sequence ID" value="KOG87656.1"/>
    <property type="molecule type" value="Genomic_DNA"/>
</dbReference>
<comment type="subcellular location">
    <subcellularLocation>
        <location evidence="1">Cytoplasm</location>
    </subcellularLocation>
</comment>
<evidence type="ECO:0000256" key="1">
    <source>
        <dbReference type="ARBA" id="ARBA00004496"/>
    </source>
</evidence>
<evidence type="ECO:0000256" key="10">
    <source>
        <dbReference type="ARBA" id="ARBA00031323"/>
    </source>
</evidence>
<evidence type="ECO:0000256" key="11">
    <source>
        <dbReference type="ARBA" id="ARBA00031350"/>
    </source>
</evidence>
<evidence type="ECO:0000256" key="3">
    <source>
        <dbReference type="ARBA" id="ARBA00011890"/>
    </source>
</evidence>
<accession>A0ABR5J3D7</accession>
<dbReference type="EC" id="2.1.1.77" evidence="3"/>
<organism evidence="13 14">
    <name type="scientific">Streptomyces varsoviensis</name>
    <dbReference type="NCBI Taxonomy" id="67373"/>
    <lineage>
        <taxon>Bacteria</taxon>
        <taxon>Bacillati</taxon>
        <taxon>Actinomycetota</taxon>
        <taxon>Actinomycetes</taxon>
        <taxon>Kitasatosporales</taxon>
        <taxon>Streptomycetaceae</taxon>
        <taxon>Streptomyces</taxon>
    </lineage>
</organism>
<reference evidence="13 14" key="1">
    <citation type="submission" date="2015-07" db="EMBL/GenBank/DDBJ databases">
        <authorList>
            <person name="Ju K.-S."/>
            <person name="Doroghazi J.R."/>
            <person name="Metcalf W.W."/>
        </authorList>
    </citation>
    <scope>NUCLEOTIDE SEQUENCE [LARGE SCALE GENOMIC DNA]</scope>
    <source>
        <strain evidence="13 14">NRRL B-3589</strain>
    </source>
</reference>
<name>A0ABR5J3D7_9ACTN</name>
<protein>
    <recommendedName>
        <fullName evidence="4">Protein-L-isoaspartate O-methyltransferase</fullName>
        <ecNumber evidence="3">2.1.1.77</ecNumber>
    </recommendedName>
    <alternativeName>
        <fullName evidence="11">L-isoaspartyl protein carboxyl methyltransferase</fullName>
    </alternativeName>
    <alternativeName>
        <fullName evidence="9">Protein L-isoaspartyl methyltransferase</fullName>
    </alternativeName>
    <alternativeName>
        <fullName evidence="10">Protein-beta-aspartate methyltransferase</fullName>
    </alternativeName>
</protein>
<evidence type="ECO:0000256" key="6">
    <source>
        <dbReference type="ARBA" id="ARBA00022603"/>
    </source>
</evidence>
<keyword evidence="7" id="KW-0808">Transferase</keyword>
<feature type="compositionally biased region" description="Low complexity" evidence="12">
    <location>
        <begin position="331"/>
        <end position="344"/>
    </location>
</feature>
<evidence type="ECO:0000313" key="13">
    <source>
        <dbReference type="EMBL" id="KOG87656.1"/>
    </source>
</evidence>
<comment type="caution">
    <text evidence="13">The sequence shown here is derived from an EMBL/GenBank/DDBJ whole genome shotgun (WGS) entry which is preliminary data.</text>
</comment>
<keyword evidence="5" id="KW-0963">Cytoplasm</keyword>
<dbReference type="InterPro" id="IPR000682">
    <property type="entry name" value="PCMT"/>
</dbReference>
<evidence type="ECO:0000256" key="5">
    <source>
        <dbReference type="ARBA" id="ARBA00022490"/>
    </source>
</evidence>
<evidence type="ECO:0000256" key="9">
    <source>
        <dbReference type="ARBA" id="ARBA00030757"/>
    </source>
</evidence>
<dbReference type="Gene3D" id="3.40.50.150">
    <property type="entry name" value="Vaccinia Virus protein VP39"/>
    <property type="match status" value="1"/>
</dbReference>
<dbReference type="RefSeq" id="WP_030876207.1">
    <property type="nucleotide sequence ID" value="NZ_JBIRHZ010000001.1"/>
</dbReference>
<evidence type="ECO:0000256" key="2">
    <source>
        <dbReference type="ARBA" id="ARBA00005369"/>
    </source>
</evidence>
<dbReference type="PANTHER" id="PTHR11579">
    <property type="entry name" value="PROTEIN-L-ISOASPARTATE O-METHYLTRANSFERASE"/>
    <property type="match status" value="1"/>
</dbReference>
<keyword evidence="8" id="KW-0949">S-adenosyl-L-methionine</keyword>
<comment type="similarity">
    <text evidence="2">Belongs to the methyltransferase superfamily. L-isoaspartyl/D-aspartyl protein methyltransferase family.</text>
</comment>
<keyword evidence="6" id="KW-0489">Methyltransferase</keyword>
<dbReference type="SUPFAM" id="SSF53335">
    <property type="entry name" value="S-adenosyl-L-methionine-dependent methyltransferases"/>
    <property type="match status" value="1"/>
</dbReference>